<dbReference type="Pfam" id="PF00856">
    <property type="entry name" value="SET"/>
    <property type="match status" value="1"/>
</dbReference>
<feature type="non-terminal residue" evidence="3">
    <location>
        <position position="1"/>
    </location>
</feature>
<feature type="domain" description="SET" evidence="2">
    <location>
        <begin position="4"/>
        <end position="33"/>
    </location>
</feature>
<comment type="caution">
    <text evidence="3">The sequence shown here is derived from an EMBL/GenBank/DDBJ whole genome shotgun (WGS) entry which is preliminary data.</text>
</comment>
<dbReference type="PANTHER" id="PTHR46307">
    <property type="entry name" value="G9A, ISOFORM B"/>
    <property type="match status" value="1"/>
</dbReference>
<evidence type="ECO:0000313" key="4">
    <source>
        <dbReference type="Proteomes" id="UP001476798"/>
    </source>
</evidence>
<dbReference type="InterPro" id="IPR001214">
    <property type="entry name" value="SET_dom"/>
</dbReference>
<dbReference type="InterPro" id="IPR043550">
    <property type="entry name" value="EHMT1/EHMT2"/>
</dbReference>
<sequence>PEDQYCIDARFYGNISRFLNHMCEPNLFACRVFTTHQDLRFNYGDHFWEVKSKLFSCECGSSKCKYSSVAMASLQADSTPEDQQQPSALPDTSSSSGAS</sequence>
<reference evidence="3 4" key="1">
    <citation type="submission" date="2021-06" db="EMBL/GenBank/DDBJ databases">
        <authorList>
            <person name="Palmer J.M."/>
        </authorList>
    </citation>
    <scope>NUCLEOTIDE SEQUENCE [LARGE SCALE GENOMIC DNA]</scope>
    <source>
        <strain evidence="3 4">GA_2019</strain>
        <tissue evidence="3">Muscle</tissue>
    </source>
</reference>
<dbReference type="Proteomes" id="UP001476798">
    <property type="component" value="Unassembled WGS sequence"/>
</dbReference>
<accession>A0ABV0P2R6</accession>
<name>A0ABV0P2R6_9TELE</name>
<evidence type="ECO:0000313" key="3">
    <source>
        <dbReference type="EMBL" id="MEQ2177885.1"/>
    </source>
</evidence>
<proteinExistence type="predicted"/>
<dbReference type="EMBL" id="JAHRIO010060409">
    <property type="protein sequence ID" value="MEQ2177885.1"/>
    <property type="molecule type" value="Genomic_DNA"/>
</dbReference>
<keyword evidence="4" id="KW-1185">Reference proteome</keyword>
<dbReference type="InterPro" id="IPR046341">
    <property type="entry name" value="SET_dom_sf"/>
</dbReference>
<dbReference type="Gene3D" id="2.170.270.10">
    <property type="entry name" value="SET domain"/>
    <property type="match status" value="1"/>
</dbReference>
<protein>
    <recommendedName>
        <fullName evidence="2">SET domain-containing protein</fullName>
    </recommendedName>
</protein>
<dbReference type="PANTHER" id="PTHR46307:SF2">
    <property type="entry name" value="HISTONE-LYSINE N-METHYLTRANSFERASE EHMT1"/>
    <property type="match status" value="1"/>
</dbReference>
<gene>
    <name evidence="3" type="ORF">GOODEAATRI_008312</name>
</gene>
<evidence type="ECO:0000256" key="1">
    <source>
        <dbReference type="SAM" id="MobiDB-lite"/>
    </source>
</evidence>
<evidence type="ECO:0000259" key="2">
    <source>
        <dbReference type="Pfam" id="PF00856"/>
    </source>
</evidence>
<feature type="region of interest" description="Disordered" evidence="1">
    <location>
        <begin position="75"/>
        <end position="99"/>
    </location>
</feature>
<organism evidence="3 4">
    <name type="scientific">Goodea atripinnis</name>
    <dbReference type="NCBI Taxonomy" id="208336"/>
    <lineage>
        <taxon>Eukaryota</taxon>
        <taxon>Metazoa</taxon>
        <taxon>Chordata</taxon>
        <taxon>Craniata</taxon>
        <taxon>Vertebrata</taxon>
        <taxon>Euteleostomi</taxon>
        <taxon>Actinopterygii</taxon>
        <taxon>Neopterygii</taxon>
        <taxon>Teleostei</taxon>
        <taxon>Neoteleostei</taxon>
        <taxon>Acanthomorphata</taxon>
        <taxon>Ovalentaria</taxon>
        <taxon>Atherinomorphae</taxon>
        <taxon>Cyprinodontiformes</taxon>
        <taxon>Goodeidae</taxon>
        <taxon>Goodea</taxon>
    </lineage>
</organism>
<dbReference type="SUPFAM" id="SSF82199">
    <property type="entry name" value="SET domain"/>
    <property type="match status" value="1"/>
</dbReference>